<feature type="transmembrane region" description="Helical" evidence="1">
    <location>
        <begin position="75"/>
        <end position="91"/>
    </location>
</feature>
<protein>
    <submittedName>
        <fullName evidence="2">Uncharacterized protein</fullName>
    </submittedName>
</protein>
<feature type="transmembrane region" description="Helical" evidence="1">
    <location>
        <begin position="46"/>
        <end position="63"/>
    </location>
</feature>
<dbReference type="EMBL" id="JBHTMX010000056">
    <property type="protein sequence ID" value="MFD1332027.1"/>
    <property type="molecule type" value="Genomic_DNA"/>
</dbReference>
<comment type="caution">
    <text evidence="2">The sequence shown here is derived from an EMBL/GenBank/DDBJ whole genome shotgun (WGS) entry which is preliminary data.</text>
</comment>
<feature type="transmembrane region" description="Helical" evidence="1">
    <location>
        <begin position="147"/>
        <end position="172"/>
    </location>
</feature>
<evidence type="ECO:0000313" key="2">
    <source>
        <dbReference type="EMBL" id="MFD1332027.1"/>
    </source>
</evidence>
<keyword evidence="1" id="KW-1133">Transmembrane helix</keyword>
<organism evidence="2 3">
    <name type="scientific">Methylopila musalis</name>
    <dbReference type="NCBI Taxonomy" id="1134781"/>
    <lineage>
        <taxon>Bacteria</taxon>
        <taxon>Pseudomonadati</taxon>
        <taxon>Pseudomonadota</taxon>
        <taxon>Alphaproteobacteria</taxon>
        <taxon>Hyphomicrobiales</taxon>
        <taxon>Methylopilaceae</taxon>
        <taxon>Methylopila</taxon>
    </lineage>
</organism>
<dbReference type="RefSeq" id="WP_378775260.1">
    <property type="nucleotide sequence ID" value="NZ_JBHTMX010000056.1"/>
</dbReference>
<evidence type="ECO:0000313" key="3">
    <source>
        <dbReference type="Proteomes" id="UP001597171"/>
    </source>
</evidence>
<gene>
    <name evidence="2" type="ORF">ACFQ4O_08455</name>
</gene>
<keyword evidence="1" id="KW-0812">Transmembrane</keyword>
<evidence type="ECO:0000256" key="1">
    <source>
        <dbReference type="SAM" id="Phobius"/>
    </source>
</evidence>
<reference evidence="3" key="1">
    <citation type="journal article" date="2019" name="Int. J. Syst. Evol. Microbiol.">
        <title>The Global Catalogue of Microorganisms (GCM) 10K type strain sequencing project: providing services to taxonomists for standard genome sequencing and annotation.</title>
        <authorList>
            <consortium name="The Broad Institute Genomics Platform"/>
            <consortium name="The Broad Institute Genome Sequencing Center for Infectious Disease"/>
            <person name="Wu L."/>
            <person name="Ma J."/>
        </authorList>
    </citation>
    <scope>NUCLEOTIDE SEQUENCE [LARGE SCALE GENOMIC DNA]</scope>
    <source>
        <strain evidence="3">CCUG 61696</strain>
    </source>
</reference>
<feature type="transmembrane region" description="Helical" evidence="1">
    <location>
        <begin position="121"/>
        <end position="141"/>
    </location>
</feature>
<name>A0ABW3Z8C7_9HYPH</name>
<keyword evidence="1" id="KW-0472">Membrane</keyword>
<keyword evidence="3" id="KW-1185">Reference proteome</keyword>
<proteinExistence type="predicted"/>
<dbReference type="Proteomes" id="UP001597171">
    <property type="component" value="Unassembled WGS sequence"/>
</dbReference>
<sequence>MSVSVFREGERNGGNGEMYKGLWVDVSASILTLFAAKRISSVYPELTPLVLFAMISAYSFYNFKNIVQGSKWRKVLLPVLLAICGLGAYTGSVDRAATCATIFAVTSFGVLQFTSPRSLALIAVAAVLSVALQVTTKFVWAASDVRIYFIVMSVATVSIFAANTPNTFYYLAGKRTTDQFNS</sequence>
<accession>A0ABW3Z8C7</accession>